<evidence type="ECO:0000256" key="3">
    <source>
        <dbReference type="ARBA" id="ARBA00023125"/>
    </source>
</evidence>
<name>A0A432V387_9HYPH</name>
<sequence length="298" mass="33044">MRFDLADIKAFVTVAKLGSFTAAAAEMHVSQPALSRRIEKLETALNTRLLKRTTRKVDLTPVGMEFNRRATELLHNFDEALLGISDVARNVSGEVSISCMPSASRFFLPRILRDYHERYPGITVRVVDQGATDAIAAVKRREVDFAFNHLEVPDPELTFMLVLQERLVLACQPSHPLARKKSVKWAELGAYDYMTVTKASSNRLLIDLALATVPNKPRAFCEAQHVSTLVAFVEAGIGIAAVPNMCMPIGNHPSLVSVPLTNPMISRKVGLIRRTGSRLSTAAQKLYDEILKVKHTLR</sequence>
<evidence type="ECO:0000313" key="7">
    <source>
        <dbReference type="Proteomes" id="UP000281647"/>
    </source>
</evidence>
<keyword evidence="4" id="KW-0804">Transcription</keyword>
<dbReference type="EMBL" id="RKST01000018">
    <property type="protein sequence ID" value="RUM96585.1"/>
    <property type="molecule type" value="Genomic_DNA"/>
</dbReference>
<dbReference type="AlphaFoldDB" id="A0A432V387"/>
<keyword evidence="3" id="KW-0238">DNA-binding</keyword>
<evidence type="ECO:0000259" key="5">
    <source>
        <dbReference type="PROSITE" id="PS50931"/>
    </source>
</evidence>
<organism evidence="6 7">
    <name type="scientific">Borborobacter arsenicus</name>
    <dbReference type="NCBI Taxonomy" id="1851146"/>
    <lineage>
        <taxon>Bacteria</taxon>
        <taxon>Pseudomonadati</taxon>
        <taxon>Pseudomonadota</taxon>
        <taxon>Alphaproteobacteria</taxon>
        <taxon>Hyphomicrobiales</taxon>
        <taxon>Phyllobacteriaceae</taxon>
        <taxon>Borborobacter</taxon>
    </lineage>
</organism>
<comment type="caution">
    <text evidence="6">The sequence shown here is derived from an EMBL/GenBank/DDBJ whole genome shotgun (WGS) entry which is preliminary data.</text>
</comment>
<dbReference type="PANTHER" id="PTHR30419:SF8">
    <property type="entry name" value="NITROGEN ASSIMILATION TRANSCRIPTIONAL ACTIVATOR-RELATED"/>
    <property type="match status" value="1"/>
</dbReference>
<dbReference type="PROSITE" id="PS50931">
    <property type="entry name" value="HTH_LYSR"/>
    <property type="match status" value="1"/>
</dbReference>
<dbReference type="Gene3D" id="1.10.10.10">
    <property type="entry name" value="Winged helix-like DNA-binding domain superfamily/Winged helix DNA-binding domain"/>
    <property type="match status" value="1"/>
</dbReference>
<dbReference type="GO" id="GO:0003700">
    <property type="term" value="F:DNA-binding transcription factor activity"/>
    <property type="evidence" value="ECO:0007669"/>
    <property type="project" value="InterPro"/>
</dbReference>
<feature type="domain" description="HTH lysR-type" evidence="5">
    <location>
        <begin position="3"/>
        <end position="60"/>
    </location>
</feature>
<dbReference type="PANTHER" id="PTHR30419">
    <property type="entry name" value="HTH-TYPE TRANSCRIPTIONAL REGULATOR YBHD"/>
    <property type="match status" value="1"/>
</dbReference>
<gene>
    <name evidence="6" type="ORF">EET67_17150</name>
</gene>
<accession>A0A432V387</accession>
<evidence type="ECO:0000256" key="2">
    <source>
        <dbReference type="ARBA" id="ARBA00023015"/>
    </source>
</evidence>
<dbReference type="InterPro" id="IPR005119">
    <property type="entry name" value="LysR_subst-bd"/>
</dbReference>
<evidence type="ECO:0000313" key="6">
    <source>
        <dbReference type="EMBL" id="RUM96585.1"/>
    </source>
</evidence>
<dbReference type="InterPro" id="IPR000847">
    <property type="entry name" value="LysR_HTH_N"/>
</dbReference>
<dbReference type="OrthoDB" id="9815174at2"/>
<dbReference type="GO" id="GO:0005829">
    <property type="term" value="C:cytosol"/>
    <property type="evidence" value="ECO:0007669"/>
    <property type="project" value="TreeGrafter"/>
</dbReference>
<dbReference type="GO" id="GO:0003677">
    <property type="term" value="F:DNA binding"/>
    <property type="evidence" value="ECO:0007669"/>
    <property type="project" value="UniProtKB-KW"/>
</dbReference>
<dbReference type="InterPro" id="IPR036388">
    <property type="entry name" value="WH-like_DNA-bd_sf"/>
</dbReference>
<reference evidence="6 7" key="1">
    <citation type="submission" date="2018-11" db="EMBL/GenBank/DDBJ databases">
        <title>Pseudaminobacter arsenicus sp. nov., an arsenic-resistant bacterium isolated from arsenic-rich aquifers.</title>
        <authorList>
            <person name="Mu Y."/>
        </authorList>
    </citation>
    <scope>NUCLEOTIDE SEQUENCE [LARGE SCALE GENOMIC DNA]</scope>
    <source>
        <strain evidence="6 7">CB3</strain>
    </source>
</reference>
<dbReference type="CDD" id="cd08440">
    <property type="entry name" value="PBP2_LTTR_like_4"/>
    <property type="match status" value="1"/>
</dbReference>
<keyword evidence="7" id="KW-1185">Reference proteome</keyword>
<dbReference type="Gene3D" id="3.40.190.290">
    <property type="match status" value="1"/>
</dbReference>
<proteinExistence type="inferred from homology"/>
<dbReference type="Pfam" id="PF00126">
    <property type="entry name" value="HTH_1"/>
    <property type="match status" value="1"/>
</dbReference>
<evidence type="ECO:0000256" key="4">
    <source>
        <dbReference type="ARBA" id="ARBA00023163"/>
    </source>
</evidence>
<dbReference type="PRINTS" id="PR00039">
    <property type="entry name" value="HTHLYSR"/>
</dbReference>
<protein>
    <submittedName>
        <fullName evidence="6">LysR family transcriptional regulator</fullName>
    </submittedName>
</protein>
<evidence type="ECO:0000256" key="1">
    <source>
        <dbReference type="ARBA" id="ARBA00009437"/>
    </source>
</evidence>
<dbReference type="InterPro" id="IPR036390">
    <property type="entry name" value="WH_DNA-bd_sf"/>
</dbReference>
<comment type="similarity">
    <text evidence="1">Belongs to the LysR transcriptional regulatory family.</text>
</comment>
<dbReference type="InterPro" id="IPR050950">
    <property type="entry name" value="HTH-type_LysR_regulators"/>
</dbReference>
<dbReference type="Proteomes" id="UP000281647">
    <property type="component" value="Unassembled WGS sequence"/>
</dbReference>
<dbReference type="SUPFAM" id="SSF53850">
    <property type="entry name" value="Periplasmic binding protein-like II"/>
    <property type="match status" value="1"/>
</dbReference>
<keyword evidence="2" id="KW-0805">Transcription regulation</keyword>
<dbReference type="FunFam" id="1.10.10.10:FF:000001">
    <property type="entry name" value="LysR family transcriptional regulator"/>
    <property type="match status" value="1"/>
</dbReference>
<dbReference type="Pfam" id="PF03466">
    <property type="entry name" value="LysR_substrate"/>
    <property type="match status" value="1"/>
</dbReference>
<dbReference type="SUPFAM" id="SSF46785">
    <property type="entry name" value="Winged helix' DNA-binding domain"/>
    <property type="match status" value="1"/>
</dbReference>